<proteinExistence type="predicted"/>
<gene>
    <name evidence="1" type="ORF">Q5P01_004985</name>
</gene>
<sequence length="83" mass="9369">MRCHDRAVPLVGTRCPGCFFSGDCEVEGKRSCLEPCGERPRRLVGEPGAESDSSRTDSCVLCLRERFFDEEPKREEMVENGRT</sequence>
<organism evidence="1 2">
    <name type="scientific">Channa striata</name>
    <name type="common">Snakehead murrel</name>
    <name type="synonym">Ophicephalus striatus</name>
    <dbReference type="NCBI Taxonomy" id="64152"/>
    <lineage>
        <taxon>Eukaryota</taxon>
        <taxon>Metazoa</taxon>
        <taxon>Chordata</taxon>
        <taxon>Craniata</taxon>
        <taxon>Vertebrata</taxon>
        <taxon>Euteleostomi</taxon>
        <taxon>Actinopterygii</taxon>
        <taxon>Neopterygii</taxon>
        <taxon>Teleostei</taxon>
        <taxon>Neoteleostei</taxon>
        <taxon>Acanthomorphata</taxon>
        <taxon>Anabantaria</taxon>
        <taxon>Anabantiformes</taxon>
        <taxon>Channoidei</taxon>
        <taxon>Channidae</taxon>
        <taxon>Channa</taxon>
    </lineage>
</organism>
<protein>
    <submittedName>
        <fullName evidence="1">Uncharacterized protein</fullName>
    </submittedName>
</protein>
<accession>A0AA88NHN4</accession>
<dbReference type="Proteomes" id="UP001187415">
    <property type="component" value="Unassembled WGS sequence"/>
</dbReference>
<dbReference type="EMBL" id="JAUPFM010000003">
    <property type="protein sequence ID" value="KAK2856250.1"/>
    <property type="molecule type" value="Genomic_DNA"/>
</dbReference>
<keyword evidence="2" id="KW-1185">Reference proteome</keyword>
<evidence type="ECO:0000313" key="1">
    <source>
        <dbReference type="EMBL" id="KAK2856250.1"/>
    </source>
</evidence>
<evidence type="ECO:0000313" key="2">
    <source>
        <dbReference type="Proteomes" id="UP001187415"/>
    </source>
</evidence>
<comment type="caution">
    <text evidence="1">The sequence shown here is derived from an EMBL/GenBank/DDBJ whole genome shotgun (WGS) entry which is preliminary data.</text>
</comment>
<reference evidence="1" key="1">
    <citation type="submission" date="2023-07" db="EMBL/GenBank/DDBJ databases">
        <title>Chromosome-level Genome Assembly of Striped Snakehead (Channa striata).</title>
        <authorList>
            <person name="Liu H."/>
        </authorList>
    </citation>
    <scope>NUCLEOTIDE SEQUENCE</scope>
    <source>
        <strain evidence="1">Gz</strain>
        <tissue evidence="1">Muscle</tissue>
    </source>
</reference>
<name>A0AA88NHN4_CHASR</name>
<dbReference type="AlphaFoldDB" id="A0AA88NHN4"/>